<organism evidence="1">
    <name type="scientific">Rhizophora mucronata</name>
    <name type="common">Asiatic mangrove</name>
    <dbReference type="NCBI Taxonomy" id="61149"/>
    <lineage>
        <taxon>Eukaryota</taxon>
        <taxon>Viridiplantae</taxon>
        <taxon>Streptophyta</taxon>
        <taxon>Embryophyta</taxon>
        <taxon>Tracheophyta</taxon>
        <taxon>Spermatophyta</taxon>
        <taxon>Magnoliopsida</taxon>
        <taxon>eudicotyledons</taxon>
        <taxon>Gunneridae</taxon>
        <taxon>Pentapetalae</taxon>
        <taxon>rosids</taxon>
        <taxon>fabids</taxon>
        <taxon>Malpighiales</taxon>
        <taxon>Rhizophoraceae</taxon>
        <taxon>Rhizophora</taxon>
    </lineage>
</organism>
<dbReference type="AlphaFoldDB" id="A0A2P2M9X3"/>
<proteinExistence type="predicted"/>
<protein>
    <submittedName>
        <fullName evidence="1">Uncharacterized protein</fullName>
    </submittedName>
</protein>
<dbReference type="EMBL" id="GGEC01046537">
    <property type="protein sequence ID" value="MBX27021.1"/>
    <property type="molecule type" value="Transcribed_RNA"/>
</dbReference>
<accession>A0A2P2M9X3</accession>
<dbReference type="EMBL" id="GGEC01046540">
    <property type="protein sequence ID" value="MBX27024.1"/>
    <property type="molecule type" value="Transcribed_RNA"/>
</dbReference>
<evidence type="ECO:0000313" key="1">
    <source>
        <dbReference type="EMBL" id="MBX27024.1"/>
    </source>
</evidence>
<reference evidence="1" key="1">
    <citation type="submission" date="2018-02" db="EMBL/GenBank/DDBJ databases">
        <title>Rhizophora mucronata_Transcriptome.</title>
        <authorList>
            <person name="Meera S.P."/>
            <person name="Sreeshan A."/>
            <person name="Augustine A."/>
        </authorList>
    </citation>
    <scope>NUCLEOTIDE SEQUENCE</scope>
    <source>
        <tissue evidence="1">Leaf</tissue>
    </source>
</reference>
<sequence length="66" mass="7443">MPNCNSLGKPISLNKPQTRRILMAISFSSLPARFLNLVVVQFNLVLLSFSDSRNFQVLPSQPCFVF</sequence>
<name>A0A2P2M9X3_RHIMU</name>